<evidence type="ECO:0000256" key="1">
    <source>
        <dbReference type="ARBA" id="ARBA00007768"/>
    </source>
</evidence>
<dbReference type="EMBL" id="NKYE01000019">
    <property type="protein sequence ID" value="OZM70638.1"/>
    <property type="molecule type" value="Genomic_DNA"/>
</dbReference>
<dbReference type="PANTHER" id="PTHR12598">
    <property type="entry name" value="COPPER HOMEOSTASIS PROTEIN CUTC"/>
    <property type="match status" value="1"/>
</dbReference>
<gene>
    <name evidence="3" type="ORF">CFN78_24260</name>
</gene>
<dbReference type="AlphaFoldDB" id="A0A263CXH0"/>
<dbReference type="InterPro" id="IPR005627">
    <property type="entry name" value="CutC-like"/>
</dbReference>
<reference evidence="3 4" key="1">
    <citation type="submission" date="2017-07" db="EMBL/GenBank/DDBJ databases">
        <title>Amycolatopsis antarcticus sp. nov., isolated from the surface of an Antarcticus brown macroalga.</title>
        <authorList>
            <person name="Wang J."/>
            <person name="Leiva S."/>
            <person name="Huang J."/>
            <person name="Huang Y."/>
        </authorList>
    </citation>
    <scope>NUCLEOTIDE SEQUENCE [LARGE SCALE GENOMIC DNA]</scope>
    <source>
        <strain evidence="3 4">AU-G6</strain>
    </source>
</reference>
<sequence length="229" mass="23021">MLEVIALGPVDAERAEAGGADRIELVADMAADGLSPSPRTVRAVLAATGLPVRVMLRHTASFAATGPGTLRAGAAALLDAGAREFVLGFLTPDGAVDTEACALLAEELAGCPWTFHRAVDHAADPYAAHAALAGLGCDTVLSAGHPGGVTEGLPVLRAVAARGGGPELMAGGGLRDGHVTRLRAAGVRAFHIGGAVRPAGWDEPVDLASVRRWATVVSGAETAAAHRIG</sequence>
<dbReference type="InterPro" id="IPR036822">
    <property type="entry name" value="CutC-like_dom_sf"/>
</dbReference>
<evidence type="ECO:0000256" key="2">
    <source>
        <dbReference type="ARBA" id="ARBA00019014"/>
    </source>
</evidence>
<comment type="caution">
    <text evidence="3">The sequence shown here is derived from an EMBL/GenBank/DDBJ whole genome shotgun (WGS) entry which is preliminary data.</text>
</comment>
<dbReference type="GO" id="GO:0005507">
    <property type="term" value="F:copper ion binding"/>
    <property type="evidence" value="ECO:0007669"/>
    <property type="project" value="TreeGrafter"/>
</dbReference>
<accession>A0A263CXH0</accession>
<dbReference type="SUPFAM" id="SSF110395">
    <property type="entry name" value="CutC-like"/>
    <property type="match status" value="1"/>
</dbReference>
<evidence type="ECO:0000313" key="3">
    <source>
        <dbReference type="EMBL" id="OZM70638.1"/>
    </source>
</evidence>
<dbReference type="Pfam" id="PF03932">
    <property type="entry name" value="CutC"/>
    <property type="match status" value="1"/>
</dbReference>
<evidence type="ECO:0000313" key="4">
    <source>
        <dbReference type="Proteomes" id="UP000242444"/>
    </source>
</evidence>
<keyword evidence="4" id="KW-1185">Reference proteome</keyword>
<protein>
    <recommendedName>
        <fullName evidence="2">Copper homeostasis protein cutC homolog</fullName>
    </recommendedName>
</protein>
<dbReference type="OrthoDB" id="9815677at2"/>
<dbReference type="PANTHER" id="PTHR12598:SF0">
    <property type="entry name" value="COPPER HOMEOSTASIS PROTEIN CUTC HOMOLOG"/>
    <property type="match status" value="1"/>
</dbReference>
<organism evidence="3 4">
    <name type="scientific">Amycolatopsis antarctica</name>
    <dbReference type="NCBI Taxonomy" id="1854586"/>
    <lineage>
        <taxon>Bacteria</taxon>
        <taxon>Bacillati</taxon>
        <taxon>Actinomycetota</taxon>
        <taxon>Actinomycetes</taxon>
        <taxon>Pseudonocardiales</taxon>
        <taxon>Pseudonocardiaceae</taxon>
        <taxon>Amycolatopsis</taxon>
    </lineage>
</organism>
<proteinExistence type="inferred from homology"/>
<dbReference type="Gene3D" id="3.20.20.380">
    <property type="entry name" value="Copper homeostasis (CutC) domain"/>
    <property type="match status" value="1"/>
</dbReference>
<name>A0A263CXH0_9PSEU</name>
<dbReference type="Proteomes" id="UP000242444">
    <property type="component" value="Unassembled WGS sequence"/>
</dbReference>
<dbReference type="InParanoid" id="A0A263CXH0"/>
<comment type="similarity">
    <text evidence="1">Belongs to the CutC family.</text>
</comment>